<keyword evidence="7" id="KW-0805">Transcription regulation</keyword>
<comment type="similarity">
    <text evidence="2">Belongs to the krueppel C2H2-type zinc-finger protein family.</text>
</comment>
<feature type="region of interest" description="Disordered" evidence="12">
    <location>
        <begin position="170"/>
        <end position="189"/>
    </location>
</feature>
<evidence type="ECO:0000256" key="5">
    <source>
        <dbReference type="ARBA" id="ARBA00022771"/>
    </source>
</evidence>
<dbReference type="InterPro" id="IPR000210">
    <property type="entry name" value="BTB/POZ_dom"/>
</dbReference>
<feature type="compositionally biased region" description="Acidic residues" evidence="12">
    <location>
        <begin position="336"/>
        <end position="352"/>
    </location>
</feature>
<keyword evidence="8" id="KW-0238">DNA-binding</keyword>
<accession>A0ABD3VJV1</accession>
<evidence type="ECO:0000256" key="1">
    <source>
        <dbReference type="ARBA" id="ARBA00004123"/>
    </source>
</evidence>
<dbReference type="PANTHER" id="PTHR46105">
    <property type="entry name" value="AGAP004733-PA"/>
    <property type="match status" value="1"/>
</dbReference>
<keyword evidence="16" id="KW-1185">Reference proteome</keyword>
<organism evidence="15 16">
    <name type="scientific">Sinanodonta woodiana</name>
    <name type="common">Chinese pond mussel</name>
    <name type="synonym">Anodonta woodiana</name>
    <dbReference type="NCBI Taxonomy" id="1069815"/>
    <lineage>
        <taxon>Eukaryota</taxon>
        <taxon>Metazoa</taxon>
        <taxon>Spiralia</taxon>
        <taxon>Lophotrochozoa</taxon>
        <taxon>Mollusca</taxon>
        <taxon>Bivalvia</taxon>
        <taxon>Autobranchia</taxon>
        <taxon>Heteroconchia</taxon>
        <taxon>Palaeoheterodonta</taxon>
        <taxon>Unionida</taxon>
        <taxon>Unionoidea</taxon>
        <taxon>Unionidae</taxon>
        <taxon>Unioninae</taxon>
        <taxon>Sinanodonta</taxon>
    </lineage>
</organism>
<dbReference type="PROSITE" id="PS50157">
    <property type="entry name" value="ZINC_FINGER_C2H2_2"/>
    <property type="match status" value="8"/>
</dbReference>
<feature type="domain" description="C2H2-type" evidence="14">
    <location>
        <begin position="427"/>
        <end position="454"/>
    </location>
</feature>
<reference evidence="15 16" key="1">
    <citation type="submission" date="2024-11" db="EMBL/GenBank/DDBJ databases">
        <title>Chromosome-level genome assembly of the freshwater bivalve Anodonta woodiana.</title>
        <authorList>
            <person name="Chen X."/>
        </authorList>
    </citation>
    <scope>NUCLEOTIDE SEQUENCE [LARGE SCALE GENOMIC DNA]</scope>
    <source>
        <strain evidence="15">MN2024</strain>
        <tissue evidence="15">Gills</tissue>
    </source>
</reference>
<evidence type="ECO:0000256" key="7">
    <source>
        <dbReference type="ARBA" id="ARBA00023015"/>
    </source>
</evidence>
<feature type="domain" description="C2H2-type" evidence="14">
    <location>
        <begin position="455"/>
        <end position="482"/>
    </location>
</feature>
<dbReference type="Pfam" id="PF00651">
    <property type="entry name" value="BTB"/>
    <property type="match status" value="1"/>
</dbReference>
<keyword evidence="3" id="KW-0479">Metal-binding</keyword>
<evidence type="ECO:0000256" key="2">
    <source>
        <dbReference type="ARBA" id="ARBA00006991"/>
    </source>
</evidence>
<feature type="compositionally biased region" description="Basic and acidic residues" evidence="12">
    <location>
        <begin position="354"/>
        <end position="369"/>
    </location>
</feature>
<dbReference type="FunFam" id="3.30.160.60:FF:000065">
    <property type="entry name" value="B-cell CLL/lymphoma 6, member B"/>
    <property type="match status" value="1"/>
</dbReference>
<feature type="domain" description="C2H2-type" evidence="14">
    <location>
        <begin position="596"/>
        <end position="625"/>
    </location>
</feature>
<evidence type="ECO:0000256" key="8">
    <source>
        <dbReference type="ARBA" id="ARBA00023125"/>
    </source>
</evidence>
<protein>
    <submittedName>
        <fullName evidence="15">Uncharacterized protein</fullName>
    </submittedName>
</protein>
<feature type="domain" description="C2H2-type" evidence="14">
    <location>
        <begin position="538"/>
        <end position="567"/>
    </location>
</feature>
<dbReference type="PANTHER" id="PTHR46105:SF5">
    <property type="entry name" value="ZINC FINGER AND BTB DOMAIN-CONTAINING PROTEIN 44 ISOFORM X1"/>
    <property type="match status" value="1"/>
</dbReference>
<keyword evidence="10" id="KW-0539">Nucleus</keyword>
<feature type="domain" description="BTB" evidence="13">
    <location>
        <begin position="34"/>
        <end position="114"/>
    </location>
</feature>
<dbReference type="SUPFAM" id="SSF57667">
    <property type="entry name" value="beta-beta-alpha zinc fingers"/>
    <property type="match status" value="4"/>
</dbReference>
<keyword evidence="4" id="KW-0677">Repeat</keyword>
<evidence type="ECO:0000256" key="10">
    <source>
        <dbReference type="ARBA" id="ARBA00023242"/>
    </source>
</evidence>
<dbReference type="SUPFAM" id="SSF54695">
    <property type="entry name" value="POZ domain"/>
    <property type="match status" value="1"/>
</dbReference>
<dbReference type="CDD" id="cd18186">
    <property type="entry name" value="BTB_POZ_ZBTB_KLHL-like"/>
    <property type="match status" value="1"/>
</dbReference>
<dbReference type="InterPro" id="IPR011333">
    <property type="entry name" value="SKP1/BTB/POZ_sf"/>
</dbReference>
<dbReference type="GO" id="GO:0003690">
    <property type="term" value="F:double-stranded DNA binding"/>
    <property type="evidence" value="ECO:0007669"/>
    <property type="project" value="UniProtKB-ARBA"/>
</dbReference>
<dbReference type="Pfam" id="PF00096">
    <property type="entry name" value="zf-C2H2"/>
    <property type="match status" value="1"/>
</dbReference>
<dbReference type="Gene3D" id="3.30.160.60">
    <property type="entry name" value="Classic Zinc Finger"/>
    <property type="match status" value="7"/>
</dbReference>
<comment type="subcellular location">
    <subcellularLocation>
        <location evidence="1">Nucleus</location>
    </subcellularLocation>
</comment>
<feature type="compositionally biased region" description="Basic residues" evidence="12">
    <location>
        <begin position="224"/>
        <end position="233"/>
    </location>
</feature>
<sequence length="734" mass="83834">MASSIARMATFFDNNQVSKVLKKLHDQRSLFQFCDVILRVCSVQIFAHSNVLAAASPYFAALFGYNHELPRAFSQKTPQIIEIHIDGSDGDGGYSEAVRKVVDFMYTSSIELSFPTLTQVMEIARIMQMTKIMDFCEQFQKGSPGIRDKADIGINTNSLMQTFKMIDTATQTGDRTQDSTNMLTEDDKDKFKEELSLPVRFSAMKTKENSFKRVKNENLIKKQCTSKRKRGRPPRQNSSSESSVKVSKIEETDSENKADVSKPPVDGVQISPKEEKFDISENPIPSKKSEQAKHISEVVKHENETTLLPLRKSARLKGKKCRSYATMIKENLYIKEEEEEDGYEEGTEDQESEGSVKSEPDKQDDESSRSHFECQECNYTCDNVVLYRRHRKGEHGGGRYTCDKCSFSTARMKLLTIHKRDHLHAENRCSYCGMTVDDADKFREHLNRHRSPNPYFCDMCDMSFKTKTQLTLHLPKHSKDKPFVCNLCSAGFKWKHALKNHMITHKTTKDHLCDVCGFSTAHRSQLKAHRLIHTGETFKCGVPGCLFQATKRQNLKYHMLTHTHEKPHQCEICGQSFSLIKNMKRHMLLHSNERPYKCEQCNFSTTRYDKLKEHYFKQHNVGMRPGRKLRLSDYQEQSNTEQSENSNELKSIVLSDLSTQGEMIQLANGEGTQTVEFHITDSVGAHTQVVTQIETSDGETLPISITHLPTGAVQLAEIQFDPNLPAVHYVSKLE</sequence>
<feature type="domain" description="C2H2-type" evidence="14">
    <location>
        <begin position="568"/>
        <end position="595"/>
    </location>
</feature>
<evidence type="ECO:0000259" key="13">
    <source>
        <dbReference type="PROSITE" id="PS50097"/>
    </source>
</evidence>
<dbReference type="FunFam" id="3.30.160.60:FF:000110">
    <property type="entry name" value="Zinc finger protein-like"/>
    <property type="match status" value="1"/>
</dbReference>
<dbReference type="Proteomes" id="UP001634394">
    <property type="component" value="Unassembled WGS sequence"/>
</dbReference>
<evidence type="ECO:0000256" key="9">
    <source>
        <dbReference type="ARBA" id="ARBA00023163"/>
    </source>
</evidence>
<keyword evidence="9" id="KW-0804">Transcription</keyword>
<dbReference type="SMART" id="SM00355">
    <property type="entry name" value="ZnF_C2H2"/>
    <property type="match status" value="9"/>
</dbReference>
<dbReference type="InterPro" id="IPR036236">
    <property type="entry name" value="Znf_C2H2_sf"/>
</dbReference>
<dbReference type="GO" id="GO:0010468">
    <property type="term" value="P:regulation of gene expression"/>
    <property type="evidence" value="ECO:0007669"/>
    <property type="project" value="UniProtKB-ARBA"/>
</dbReference>
<dbReference type="SMART" id="SM00225">
    <property type="entry name" value="BTB"/>
    <property type="match status" value="1"/>
</dbReference>
<evidence type="ECO:0000256" key="11">
    <source>
        <dbReference type="PROSITE-ProRule" id="PRU00042"/>
    </source>
</evidence>
<keyword evidence="6" id="KW-0862">Zinc</keyword>
<comment type="caution">
    <text evidence="15">The sequence shown here is derived from an EMBL/GenBank/DDBJ whole genome shotgun (WGS) entry which is preliminary data.</text>
</comment>
<dbReference type="Pfam" id="PF23611">
    <property type="entry name" value="zf-C2H2_16"/>
    <property type="match status" value="1"/>
</dbReference>
<dbReference type="Pfam" id="PF13894">
    <property type="entry name" value="zf-C2H2_4"/>
    <property type="match status" value="1"/>
</dbReference>
<keyword evidence="5 11" id="KW-0863">Zinc-finger</keyword>
<dbReference type="EMBL" id="JBJQND010000012">
    <property type="protein sequence ID" value="KAL3860770.1"/>
    <property type="molecule type" value="Genomic_DNA"/>
</dbReference>
<evidence type="ECO:0000313" key="16">
    <source>
        <dbReference type="Proteomes" id="UP001634394"/>
    </source>
</evidence>
<proteinExistence type="inferred from homology"/>
<dbReference type="PROSITE" id="PS00028">
    <property type="entry name" value="ZINC_FINGER_C2H2_1"/>
    <property type="match status" value="5"/>
</dbReference>
<name>A0ABD3VJV1_SINWO</name>
<gene>
    <name evidence="15" type="ORF">ACJMK2_010841</name>
</gene>
<feature type="compositionally biased region" description="Basic and acidic residues" evidence="12">
    <location>
        <begin position="247"/>
        <end position="260"/>
    </location>
</feature>
<evidence type="ECO:0000256" key="12">
    <source>
        <dbReference type="SAM" id="MobiDB-lite"/>
    </source>
</evidence>
<dbReference type="InterPro" id="IPR013087">
    <property type="entry name" value="Znf_C2H2_type"/>
</dbReference>
<dbReference type="InterPro" id="IPR050457">
    <property type="entry name" value="ZnFinger_BTB_dom_contain"/>
</dbReference>
<feature type="domain" description="C2H2-type" evidence="14">
    <location>
        <begin position="483"/>
        <end position="510"/>
    </location>
</feature>
<dbReference type="InterPro" id="IPR056438">
    <property type="entry name" value="Znf-C2H2_CTCF"/>
</dbReference>
<dbReference type="GO" id="GO:0008270">
    <property type="term" value="F:zinc ion binding"/>
    <property type="evidence" value="ECO:0007669"/>
    <property type="project" value="UniProtKB-KW"/>
</dbReference>
<evidence type="ECO:0000256" key="4">
    <source>
        <dbReference type="ARBA" id="ARBA00022737"/>
    </source>
</evidence>
<evidence type="ECO:0000259" key="14">
    <source>
        <dbReference type="PROSITE" id="PS50157"/>
    </source>
</evidence>
<feature type="compositionally biased region" description="Polar residues" evidence="12">
    <location>
        <begin position="170"/>
        <end position="183"/>
    </location>
</feature>
<feature type="region of interest" description="Disordered" evidence="12">
    <location>
        <begin position="212"/>
        <end position="294"/>
    </location>
</feature>
<dbReference type="PROSITE" id="PS50097">
    <property type="entry name" value="BTB"/>
    <property type="match status" value="1"/>
</dbReference>
<evidence type="ECO:0000313" key="15">
    <source>
        <dbReference type="EMBL" id="KAL3860770.1"/>
    </source>
</evidence>
<feature type="domain" description="C2H2-type" evidence="14">
    <location>
        <begin position="511"/>
        <end position="538"/>
    </location>
</feature>
<feature type="domain" description="C2H2-type" evidence="14">
    <location>
        <begin position="400"/>
        <end position="429"/>
    </location>
</feature>
<dbReference type="GO" id="GO:0005634">
    <property type="term" value="C:nucleus"/>
    <property type="evidence" value="ECO:0007669"/>
    <property type="project" value="UniProtKB-SubCell"/>
</dbReference>
<evidence type="ECO:0000256" key="3">
    <source>
        <dbReference type="ARBA" id="ARBA00022723"/>
    </source>
</evidence>
<dbReference type="AlphaFoldDB" id="A0ABD3VJV1"/>
<dbReference type="FunFam" id="3.30.160.60:FF:001370">
    <property type="entry name" value="Zinc finger protein"/>
    <property type="match status" value="1"/>
</dbReference>
<evidence type="ECO:0000256" key="6">
    <source>
        <dbReference type="ARBA" id="ARBA00022833"/>
    </source>
</evidence>
<feature type="region of interest" description="Disordered" evidence="12">
    <location>
        <begin position="336"/>
        <end position="369"/>
    </location>
</feature>
<dbReference type="Gene3D" id="3.30.710.10">
    <property type="entry name" value="Potassium Channel Kv1.1, Chain A"/>
    <property type="match status" value="1"/>
</dbReference>